<reference evidence="2" key="1">
    <citation type="submission" date="2017-09" db="EMBL/GenBank/DDBJ databases">
        <authorList>
            <person name="Varghese N."/>
            <person name="Submissions S."/>
        </authorList>
    </citation>
    <scope>NUCLEOTIDE SEQUENCE [LARGE SCALE GENOMIC DNA]</scope>
    <source>
        <strain evidence="2">C7</strain>
    </source>
</reference>
<evidence type="ECO:0000313" key="1">
    <source>
        <dbReference type="EMBL" id="SOH94488.1"/>
    </source>
</evidence>
<sequence length="58" mass="6608">MCPNFIGNRFGCFFVRLRTFELHDTGLQGASDGFVNNPRTLKLPVGRCPLVFCFKCHE</sequence>
<accession>A0A2C9CTD1</accession>
<organism evidence="1 2">
    <name type="scientific">Pontivivens marinum</name>
    <dbReference type="NCBI Taxonomy" id="1690039"/>
    <lineage>
        <taxon>Bacteria</taxon>
        <taxon>Pseudomonadati</taxon>
        <taxon>Pseudomonadota</taxon>
        <taxon>Alphaproteobacteria</taxon>
        <taxon>Rhodobacterales</taxon>
        <taxon>Paracoccaceae</taxon>
        <taxon>Pontivivens</taxon>
    </lineage>
</organism>
<dbReference type="EMBL" id="OCTN01000004">
    <property type="protein sequence ID" value="SOH94488.1"/>
    <property type="molecule type" value="Genomic_DNA"/>
</dbReference>
<name>A0A2C9CTD1_9RHOB</name>
<keyword evidence="2" id="KW-1185">Reference proteome</keyword>
<dbReference type="Proteomes" id="UP000220034">
    <property type="component" value="Unassembled WGS sequence"/>
</dbReference>
<protein>
    <submittedName>
        <fullName evidence="1">Uncharacterized protein</fullName>
    </submittedName>
</protein>
<evidence type="ECO:0000313" key="2">
    <source>
        <dbReference type="Proteomes" id="UP000220034"/>
    </source>
</evidence>
<dbReference type="AlphaFoldDB" id="A0A2C9CTD1"/>
<gene>
    <name evidence="1" type="ORF">SAMN06273572_104187</name>
</gene>
<proteinExistence type="predicted"/>